<feature type="compositionally biased region" description="Polar residues" evidence="1">
    <location>
        <begin position="260"/>
        <end position="272"/>
    </location>
</feature>
<feature type="region of interest" description="Disordered" evidence="1">
    <location>
        <begin position="188"/>
        <end position="207"/>
    </location>
</feature>
<accession>U1GC43</accession>
<feature type="transmembrane region" description="Helical" evidence="2">
    <location>
        <begin position="157"/>
        <end position="179"/>
    </location>
</feature>
<keyword evidence="2" id="KW-0472">Membrane</keyword>
<dbReference type="HOGENOM" id="CLU_1023179_0_0_1"/>
<dbReference type="CDD" id="cd12087">
    <property type="entry name" value="TM_EGFR-like"/>
    <property type="match status" value="1"/>
</dbReference>
<dbReference type="OrthoDB" id="5215637at2759"/>
<keyword evidence="4" id="KW-1185">Reference proteome</keyword>
<dbReference type="RefSeq" id="XP_007804648.1">
    <property type="nucleotide sequence ID" value="XM_007806457.1"/>
</dbReference>
<evidence type="ECO:0000256" key="1">
    <source>
        <dbReference type="SAM" id="MobiDB-lite"/>
    </source>
</evidence>
<dbReference type="Proteomes" id="UP000019373">
    <property type="component" value="Unassembled WGS sequence"/>
</dbReference>
<dbReference type="GeneID" id="19238649"/>
<evidence type="ECO:0008006" key="5">
    <source>
        <dbReference type="Google" id="ProtNLM"/>
    </source>
</evidence>
<dbReference type="EMBL" id="KE721401">
    <property type="protein sequence ID" value="ERF69618.1"/>
    <property type="molecule type" value="Genomic_DNA"/>
</dbReference>
<feature type="region of interest" description="Disordered" evidence="1">
    <location>
        <begin position="245"/>
        <end position="272"/>
    </location>
</feature>
<feature type="compositionally biased region" description="Basic and acidic residues" evidence="1">
    <location>
        <begin position="188"/>
        <end position="198"/>
    </location>
</feature>
<evidence type="ECO:0000256" key="2">
    <source>
        <dbReference type="SAM" id="Phobius"/>
    </source>
</evidence>
<evidence type="ECO:0000313" key="3">
    <source>
        <dbReference type="EMBL" id="ERF69618.1"/>
    </source>
</evidence>
<evidence type="ECO:0000313" key="4">
    <source>
        <dbReference type="Proteomes" id="UP000019373"/>
    </source>
</evidence>
<gene>
    <name evidence="3" type="ORF">EPUS_03610</name>
</gene>
<reference evidence="4" key="1">
    <citation type="journal article" date="2014" name="BMC Genomics">
        <title>Genome characteristics reveal the impact of lichenization on lichen-forming fungus Endocarpon pusillum Hedwig (Verrucariales, Ascomycota).</title>
        <authorList>
            <person name="Wang Y.-Y."/>
            <person name="Liu B."/>
            <person name="Zhang X.-Y."/>
            <person name="Zhou Q.-M."/>
            <person name="Zhang T."/>
            <person name="Li H."/>
            <person name="Yu Y.-F."/>
            <person name="Zhang X.-L."/>
            <person name="Hao X.-Y."/>
            <person name="Wang M."/>
            <person name="Wang L."/>
            <person name="Wei J.-C."/>
        </authorList>
    </citation>
    <scope>NUCLEOTIDE SEQUENCE [LARGE SCALE GENOMIC DNA]</scope>
    <source>
        <strain evidence="4">Z07020 / HMAS-L-300199</strain>
    </source>
</reference>
<dbReference type="AlphaFoldDB" id="U1GC43"/>
<name>U1GC43_ENDPU</name>
<keyword evidence="2" id="KW-1133">Transmembrane helix</keyword>
<proteinExistence type="predicted"/>
<protein>
    <recommendedName>
        <fullName evidence="5">Mid2 domain-containing protein</fullName>
    </recommendedName>
</protein>
<keyword evidence="2" id="KW-0812">Transmembrane</keyword>
<sequence>MLLPKSQCAAQLAERRILIAVFQAAFAKVKMMKLSGARVAQTRPGSHRSVSSSSWTVEVSCPIPALYIRVRNRLTPIATDSSRDVQVSPCDNGSWCFGSGYDGRECCQQGRGLFIANGEAISINTNATTPQTGVNISMPDASTNVPTSQSISIAAKAGIGIGVGLAVAAIISVAVILALRKRRKDIEERRTEEEKEMSFQEDSQYDESLARPSTAMYSTSDFPAESVELDSRSLNATNRHSYLSYRAPGLQDGPAELSTIRENATYENSRST</sequence>
<organism evidence="3 4">
    <name type="scientific">Endocarpon pusillum (strain Z07020 / HMAS-L-300199)</name>
    <name type="common">Lichen-forming fungus</name>
    <dbReference type="NCBI Taxonomy" id="1263415"/>
    <lineage>
        <taxon>Eukaryota</taxon>
        <taxon>Fungi</taxon>
        <taxon>Dikarya</taxon>
        <taxon>Ascomycota</taxon>
        <taxon>Pezizomycotina</taxon>
        <taxon>Eurotiomycetes</taxon>
        <taxon>Chaetothyriomycetidae</taxon>
        <taxon>Verrucariales</taxon>
        <taxon>Verrucariaceae</taxon>
        <taxon>Endocarpon</taxon>
    </lineage>
</organism>